<dbReference type="Proteomes" id="UP000550707">
    <property type="component" value="Unassembled WGS sequence"/>
</dbReference>
<dbReference type="GO" id="GO:0005198">
    <property type="term" value="F:structural molecule activity"/>
    <property type="evidence" value="ECO:0007669"/>
    <property type="project" value="InterPro"/>
</dbReference>
<comment type="function">
    <text evidence="4">In the hair cortex, hair keratin intermediate filaments are embedded in an interfilamentous matrix, consisting of hair keratin-associated proteins (KRTAP), which are essential for the formation of a rigid and resistant hair shaft through their extensive disulfide bond cross-linking with abundant cysteine residues of hair keratins. The matrix proteins include the high-sulfur and high-glycine-tyrosine keratins.</text>
</comment>
<dbReference type="AlphaFoldDB" id="A0A7J8HZL3"/>
<feature type="region of interest" description="Disordered" evidence="5">
    <location>
        <begin position="71"/>
        <end position="124"/>
    </location>
</feature>
<evidence type="ECO:0000256" key="2">
    <source>
        <dbReference type="ARBA" id="ARBA00022744"/>
    </source>
</evidence>
<dbReference type="InParanoid" id="A0A7J8HZL3"/>
<sequence>MHSGSVCLWGVPGDSAAPPCRTHCYLPVTPGAFCSGDASPAFGLCLPSSCQGSFWLLGNCRGSYGDTLSGEPRTRSTSWAPRNPLAPGNSPAAGTARRASEPPSRGPHTTPTGHGSHCHAPSRRPSATCRIRSYGPPCLGRLSPSSESFRPLSPCRLGSAGYRSVQSAGSIPAAFLLPHCVPSSCWPQNYVMRNCRYPRFRPSSCQPLSYFPRPWGALSCLPSTFPPLRYLCSACRPLSCYR</sequence>
<comment type="caution">
    <text evidence="6">The sequence shown here is derived from an EMBL/GenBank/DDBJ whole genome shotgun (WGS) entry which is preliminary data.</text>
</comment>
<evidence type="ECO:0000256" key="3">
    <source>
        <dbReference type="ARBA" id="ARBA00034495"/>
    </source>
</evidence>
<comment type="similarity">
    <text evidence="3 4">Belongs to the PMG family.</text>
</comment>
<keyword evidence="2 4" id="KW-0416">Keratin</keyword>
<comment type="subunit">
    <text evidence="4">Interacts with hair keratins.</text>
</comment>
<organism evidence="6 7">
    <name type="scientific">Molossus molossus</name>
    <name type="common">Pallas' mastiff bat</name>
    <name type="synonym">Vespertilio molossus</name>
    <dbReference type="NCBI Taxonomy" id="27622"/>
    <lineage>
        <taxon>Eukaryota</taxon>
        <taxon>Metazoa</taxon>
        <taxon>Chordata</taxon>
        <taxon>Craniata</taxon>
        <taxon>Vertebrata</taxon>
        <taxon>Euteleostomi</taxon>
        <taxon>Mammalia</taxon>
        <taxon>Eutheria</taxon>
        <taxon>Laurasiatheria</taxon>
        <taxon>Chiroptera</taxon>
        <taxon>Yangochiroptera</taxon>
        <taxon>Molossidae</taxon>
        <taxon>Molossus</taxon>
    </lineage>
</organism>
<evidence type="ECO:0000313" key="7">
    <source>
        <dbReference type="Proteomes" id="UP000550707"/>
    </source>
</evidence>
<dbReference type="InterPro" id="IPR007659">
    <property type="entry name" value="Keratin_matx"/>
</dbReference>
<keyword evidence="1" id="KW-0677">Repeat</keyword>
<dbReference type="InterPro" id="IPR007951">
    <property type="entry name" value="KRTAP_PMG"/>
</dbReference>
<keyword evidence="7" id="KW-1185">Reference proteome</keyword>
<proteinExistence type="inferred from homology"/>
<dbReference type="EMBL" id="JACASF010000005">
    <property type="protein sequence ID" value="KAF6477804.1"/>
    <property type="molecule type" value="Genomic_DNA"/>
</dbReference>
<evidence type="ECO:0000313" key="6">
    <source>
        <dbReference type="EMBL" id="KAF6477804.1"/>
    </source>
</evidence>
<accession>A0A7J8HZL3</accession>
<dbReference type="FunCoup" id="A0A7J8HZL3">
    <property type="interactions" value="2"/>
</dbReference>
<name>A0A7J8HZL3_MOLMO</name>
<dbReference type="GO" id="GO:0005829">
    <property type="term" value="C:cytosol"/>
    <property type="evidence" value="ECO:0007669"/>
    <property type="project" value="UniProtKB-ARBA"/>
</dbReference>
<dbReference type="GO" id="GO:0045095">
    <property type="term" value="C:keratin filament"/>
    <property type="evidence" value="ECO:0007669"/>
    <property type="project" value="UniProtKB-UniRule"/>
</dbReference>
<dbReference type="Pfam" id="PF05287">
    <property type="entry name" value="PMG"/>
    <property type="match status" value="1"/>
</dbReference>
<dbReference type="PANTHER" id="PTHR23260:SF2">
    <property type="entry name" value="KERATIN-ASSOCIATED PROTEIN 24-1"/>
    <property type="match status" value="1"/>
</dbReference>
<evidence type="ECO:0000256" key="5">
    <source>
        <dbReference type="SAM" id="MobiDB-lite"/>
    </source>
</evidence>
<dbReference type="PANTHER" id="PTHR23260">
    <property type="entry name" value="KERATIN ASSOCIATED PROTEIN 3-3-RELATED"/>
    <property type="match status" value="1"/>
</dbReference>
<evidence type="ECO:0000256" key="4">
    <source>
        <dbReference type="RuleBase" id="RU369044"/>
    </source>
</evidence>
<protein>
    <recommendedName>
        <fullName evidence="4">Keratin-associated protein</fullName>
    </recommendedName>
</protein>
<gene>
    <name evidence="6" type="ORF">HJG59_007497</name>
</gene>
<reference evidence="6 7" key="1">
    <citation type="journal article" date="2020" name="Nature">
        <title>Six reference-quality genomes reveal evolution of bat adaptations.</title>
        <authorList>
            <person name="Jebb D."/>
            <person name="Huang Z."/>
            <person name="Pippel M."/>
            <person name="Hughes G.M."/>
            <person name="Lavrichenko K."/>
            <person name="Devanna P."/>
            <person name="Winkler S."/>
            <person name="Jermiin L.S."/>
            <person name="Skirmuntt E.C."/>
            <person name="Katzourakis A."/>
            <person name="Burkitt-Gray L."/>
            <person name="Ray D.A."/>
            <person name="Sullivan K.A.M."/>
            <person name="Roscito J.G."/>
            <person name="Kirilenko B.M."/>
            <person name="Davalos L.M."/>
            <person name="Corthals A.P."/>
            <person name="Power M.L."/>
            <person name="Jones G."/>
            <person name="Ransome R.D."/>
            <person name="Dechmann D.K.N."/>
            <person name="Locatelli A.G."/>
            <person name="Puechmaille S.J."/>
            <person name="Fedrigo O."/>
            <person name="Jarvis E.D."/>
            <person name="Hiller M."/>
            <person name="Vernes S.C."/>
            <person name="Myers E.W."/>
            <person name="Teeling E.C."/>
        </authorList>
    </citation>
    <scope>NUCLEOTIDE SEQUENCE [LARGE SCALE GENOMIC DNA]</scope>
    <source>
        <strain evidence="6">MMolMol1</strain>
        <tissue evidence="6">Muscle</tissue>
    </source>
</reference>
<evidence type="ECO:0000256" key="1">
    <source>
        <dbReference type="ARBA" id="ARBA00022737"/>
    </source>
</evidence>